<evidence type="ECO:0000256" key="1">
    <source>
        <dbReference type="SAM" id="MobiDB-lite"/>
    </source>
</evidence>
<sequence length="843" mass="94430">MMEPEDKTLFCFCHWGKKNKVLPDGSASYVGGITRQVIAKTGIKYNDFVNAVFDRLCIDPSDKILHFTVKFDRSQLIQLSDQEDVNTLLQFNDDFAHVYVSSLEMEPHSRLPSVGVKKIEPVVFDLELDTNPVRNDENDLASPLKKAQSNQSAGESNPLKKAWAHQSVKDSKPQQKEAVGSDNQKHAGVTRSCGNSIEKLNQNGAGLPEGVLQNDNSKVGTDNEQASGGAKKVELIIDSDSDSDSESESNTVPDGNLPEVYDYPDPEFSVFDKHKAQNCFAIDQIWACYDTADGMPRFYAHIRKVYSPEFKVMFSWLDAYPEDQRGRAWVGAELPVGCGKFRRGSTEFTSDRLTFSHQVQCGMGKRGLYIVYPRKGETWALFKDWDISWSSEPDNHRKYKYEIVEILSDYAVDVGVLVGYLDKVSRFVSLFQRMRPTEVGTFFVKPNELYKLSHQIPSFKMTGTEREGVPAGSFELDPASLPLNPDDIWYPGRVMEDSRAANSEPVENDLPAVPLGARDKSRKATTSLKSGDDIHATNGESSKVQIPPKKMNISEKKRTQMSSCSANDGPSTDFDDNCVKKSRHSSPRMPIHLSCQADRELHSRTKRFGLSNSIGSSTKVSTFSDDKGFEETFCDFEMDRSTGKFQVNQVWAIYGQNSTLPNTYALVKKIVSAPFKLHVVLLESCAGPKNAAQSVCGMFKVQNEKHQACDPSSFSHVVKAISVKNRFEIYPREGEIWALYKSLKKSGLDPDKFEYEIVEVIEYSKDWIKVSSLVRVNGFKSVFKKQTSNSVILEIQKDEFWRFSHQIPAFQLTGEKGGVLRGCWELDPAAVPCSLLSDAPVSV</sequence>
<dbReference type="Pfam" id="PF11926">
    <property type="entry name" value="DUF3444"/>
    <property type="match status" value="2"/>
</dbReference>
<dbReference type="PANTHER" id="PTHR45089:SF55">
    <property type="entry name" value="DUF3444 DOMAIN-CONTAINING PROTEIN"/>
    <property type="match status" value="1"/>
</dbReference>
<proteinExistence type="predicted"/>
<dbReference type="InterPro" id="IPR024593">
    <property type="entry name" value="DUF3444"/>
</dbReference>
<accession>A0ABQ7WSG7</accession>
<dbReference type="EMBL" id="JAIVGD010000001">
    <property type="protein sequence ID" value="KAH0782942.1"/>
    <property type="molecule type" value="Genomic_DNA"/>
</dbReference>
<protein>
    <recommendedName>
        <fullName evidence="2">DUF3444 domain-containing protein</fullName>
    </recommendedName>
</protein>
<evidence type="ECO:0000259" key="2">
    <source>
        <dbReference type="Pfam" id="PF11926"/>
    </source>
</evidence>
<name>A0ABQ7WSG7_SOLTU</name>
<gene>
    <name evidence="3" type="ORF">KY290_002540</name>
</gene>
<feature type="compositionally biased region" description="Polar residues" evidence="1">
    <location>
        <begin position="213"/>
        <end position="226"/>
    </location>
</feature>
<feature type="compositionally biased region" description="Acidic residues" evidence="1">
    <location>
        <begin position="237"/>
        <end position="247"/>
    </location>
</feature>
<feature type="region of interest" description="Disordered" evidence="1">
    <location>
        <begin position="499"/>
        <end position="593"/>
    </location>
</feature>
<keyword evidence="4" id="KW-1185">Reference proteome</keyword>
<feature type="compositionally biased region" description="Polar residues" evidence="1">
    <location>
        <begin position="560"/>
        <end position="570"/>
    </location>
</feature>
<evidence type="ECO:0000313" key="3">
    <source>
        <dbReference type="EMBL" id="KAH0782942.1"/>
    </source>
</evidence>
<evidence type="ECO:0000313" key="4">
    <source>
        <dbReference type="Proteomes" id="UP000826656"/>
    </source>
</evidence>
<feature type="region of interest" description="Disordered" evidence="1">
    <location>
        <begin position="130"/>
        <end position="259"/>
    </location>
</feature>
<comment type="caution">
    <text evidence="3">The sequence shown here is derived from an EMBL/GenBank/DDBJ whole genome shotgun (WGS) entry which is preliminary data.</text>
</comment>
<reference evidence="3 4" key="1">
    <citation type="journal article" date="2021" name="bioRxiv">
        <title>Chromosome-scale and haplotype-resolved genome assembly of a tetraploid potato cultivar.</title>
        <authorList>
            <person name="Sun H."/>
            <person name="Jiao W.-B."/>
            <person name="Krause K."/>
            <person name="Campoy J.A."/>
            <person name="Goel M."/>
            <person name="Folz-Donahue K."/>
            <person name="Kukat C."/>
            <person name="Huettel B."/>
            <person name="Schneeberger K."/>
        </authorList>
    </citation>
    <scope>NUCLEOTIDE SEQUENCE [LARGE SCALE GENOMIC DNA]</scope>
    <source>
        <strain evidence="3">SolTubOtavaFocal</strain>
        <tissue evidence="3">Leaves</tissue>
    </source>
</reference>
<dbReference type="PANTHER" id="PTHR45089">
    <property type="entry name" value="DNAJ HEAT SHOCK AMINO-TERMINAL DOMAIN PROTEIN-RELATED"/>
    <property type="match status" value="1"/>
</dbReference>
<feature type="compositionally biased region" description="Polar residues" evidence="1">
    <location>
        <begin position="192"/>
        <end position="204"/>
    </location>
</feature>
<dbReference type="Proteomes" id="UP000826656">
    <property type="component" value="Unassembled WGS sequence"/>
</dbReference>
<organism evidence="3 4">
    <name type="scientific">Solanum tuberosum</name>
    <name type="common">Potato</name>
    <dbReference type="NCBI Taxonomy" id="4113"/>
    <lineage>
        <taxon>Eukaryota</taxon>
        <taxon>Viridiplantae</taxon>
        <taxon>Streptophyta</taxon>
        <taxon>Embryophyta</taxon>
        <taxon>Tracheophyta</taxon>
        <taxon>Spermatophyta</taxon>
        <taxon>Magnoliopsida</taxon>
        <taxon>eudicotyledons</taxon>
        <taxon>Gunneridae</taxon>
        <taxon>Pentapetalae</taxon>
        <taxon>asterids</taxon>
        <taxon>lamiids</taxon>
        <taxon>Solanales</taxon>
        <taxon>Solanaceae</taxon>
        <taxon>Solanoideae</taxon>
        <taxon>Solaneae</taxon>
        <taxon>Solanum</taxon>
    </lineage>
</organism>
<feature type="domain" description="DUF3444" evidence="2">
    <location>
        <begin position="631"/>
        <end position="815"/>
    </location>
</feature>
<feature type="domain" description="DUF3444" evidence="2">
    <location>
        <begin position="259"/>
        <end position="465"/>
    </location>
</feature>